<accession>A0A072TZB6</accession>
<dbReference type="Pfam" id="PF16720">
    <property type="entry name" value="Albumin_I_a"/>
    <property type="match status" value="1"/>
</dbReference>
<organism evidence="5 8">
    <name type="scientific">Medicago truncatula</name>
    <name type="common">Barrel medic</name>
    <name type="synonym">Medicago tribuloides</name>
    <dbReference type="NCBI Taxonomy" id="3880"/>
    <lineage>
        <taxon>Eukaryota</taxon>
        <taxon>Viridiplantae</taxon>
        <taxon>Streptophyta</taxon>
        <taxon>Embryophyta</taxon>
        <taxon>Tracheophyta</taxon>
        <taxon>Spermatophyta</taxon>
        <taxon>Magnoliopsida</taxon>
        <taxon>eudicotyledons</taxon>
        <taxon>Gunneridae</taxon>
        <taxon>Pentapetalae</taxon>
        <taxon>rosids</taxon>
        <taxon>fabids</taxon>
        <taxon>Fabales</taxon>
        <taxon>Fabaceae</taxon>
        <taxon>Papilionoideae</taxon>
        <taxon>50 kb inversion clade</taxon>
        <taxon>NPAAA clade</taxon>
        <taxon>Hologalegina</taxon>
        <taxon>IRL clade</taxon>
        <taxon>Trifolieae</taxon>
        <taxon>Medicago</taxon>
    </lineage>
</organism>
<keyword evidence="2" id="KW-1015">Disulfide bond</keyword>
<evidence type="ECO:0000313" key="8">
    <source>
        <dbReference type="Proteomes" id="UP000002051"/>
    </source>
</evidence>
<dbReference type="Proteomes" id="UP000265566">
    <property type="component" value="Chromosome 7"/>
</dbReference>
<keyword evidence="3" id="KW-0732">Signal</keyword>
<evidence type="ECO:0000259" key="4">
    <source>
        <dbReference type="Pfam" id="PF16720"/>
    </source>
</evidence>
<dbReference type="EnsemblPlants" id="KEH22777">
    <property type="protein sequence ID" value="KEH22777"/>
    <property type="gene ID" value="MTR_7g056803"/>
</dbReference>
<keyword evidence="8" id="KW-1185">Reference proteome</keyword>
<evidence type="ECO:0000256" key="2">
    <source>
        <dbReference type="ARBA" id="ARBA00023157"/>
    </source>
</evidence>
<evidence type="ECO:0000313" key="6">
    <source>
        <dbReference type="EMBL" id="RHN45932.1"/>
    </source>
</evidence>
<feature type="chain" id="PRO_5014499124" evidence="3">
    <location>
        <begin position="28"/>
        <end position="138"/>
    </location>
</feature>
<keyword evidence="1" id="KW-0960">Knottin</keyword>
<feature type="domain" description="Albumin I chain a" evidence="4">
    <location>
        <begin position="75"/>
        <end position="117"/>
    </location>
</feature>
<dbReference type="HOGENOM" id="CLU_142503_0_0_1"/>
<reference evidence="5 8" key="2">
    <citation type="journal article" date="2014" name="BMC Genomics">
        <title>An improved genome release (version Mt4.0) for the model legume Medicago truncatula.</title>
        <authorList>
            <person name="Tang H."/>
            <person name="Krishnakumar V."/>
            <person name="Bidwell S."/>
            <person name="Rosen B."/>
            <person name="Chan A."/>
            <person name="Zhou S."/>
            <person name="Gentzbittel L."/>
            <person name="Childs K.L."/>
            <person name="Yandell M."/>
            <person name="Gundlach H."/>
            <person name="Mayer K.F."/>
            <person name="Schwartz D.C."/>
            <person name="Town C.D."/>
        </authorList>
    </citation>
    <scope>GENOME REANNOTATION</scope>
    <source>
        <strain evidence="5">A17</strain>
        <strain evidence="7 8">cv. Jemalong A17</strain>
    </source>
</reference>
<reference evidence="5 8" key="1">
    <citation type="journal article" date="2011" name="Nature">
        <title>The Medicago genome provides insight into the evolution of rhizobial symbioses.</title>
        <authorList>
            <person name="Young N.D."/>
            <person name="Debelle F."/>
            <person name="Oldroyd G.E."/>
            <person name="Geurts R."/>
            <person name="Cannon S.B."/>
            <person name="Udvardi M.K."/>
            <person name="Benedito V.A."/>
            <person name="Mayer K.F."/>
            <person name="Gouzy J."/>
            <person name="Schoof H."/>
            <person name="Van de Peer Y."/>
            <person name="Proost S."/>
            <person name="Cook D.R."/>
            <person name="Meyers B.C."/>
            <person name="Spannagl M."/>
            <person name="Cheung F."/>
            <person name="De Mita S."/>
            <person name="Krishnakumar V."/>
            <person name="Gundlach H."/>
            <person name="Zhou S."/>
            <person name="Mudge J."/>
            <person name="Bharti A.K."/>
            <person name="Murray J.D."/>
            <person name="Naoumkina M.A."/>
            <person name="Rosen B."/>
            <person name="Silverstein K.A."/>
            <person name="Tang H."/>
            <person name="Rombauts S."/>
            <person name="Zhao P.X."/>
            <person name="Zhou P."/>
            <person name="Barbe V."/>
            <person name="Bardou P."/>
            <person name="Bechner M."/>
            <person name="Bellec A."/>
            <person name="Berger A."/>
            <person name="Berges H."/>
            <person name="Bidwell S."/>
            <person name="Bisseling T."/>
            <person name="Choisne N."/>
            <person name="Couloux A."/>
            <person name="Denny R."/>
            <person name="Deshpande S."/>
            <person name="Dai X."/>
            <person name="Doyle J.J."/>
            <person name="Dudez A.M."/>
            <person name="Farmer A.D."/>
            <person name="Fouteau S."/>
            <person name="Franken C."/>
            <person name="Gibelin C."/>
            <person name="Gish J."/>
            <person name="Goldstein S."/>
            <person name="Gonzalez A.J."/>
            <person name="Green P.J."/>
            <person name="Hallab A."/>
            <person name="Hartog M."/>
            <person name="Hua A."/>
            <person name="Humphray S.J."/>
            <person name="Jeong D.H."/>
            <person name="Jing Y."/>
            <person name="Jocker A."/>
            <person name="Kenton S.M."/>
            <person name="Kim D.J."/>
            <person name="Klee K."/>
            <person name="Lai H."/>
            <person name="Lang C."/>
            <person name="Lin S."/>
            <person name="Macmil S.L."/>
            <person name="Magdelenat G."/>
            <person name="Matthews L."/>
            <person name="McCorrison J."/>
            <person name="Monaghan E.L."/>
            <person name="Mun J.H."/>
            <person name="Najar F.Z."/>
            <person name="Nicholson C."/>
            <person name="Noirot C."/>
            <person name="O'Bleness M."/>
            <person name="Paule C.R."/>
            <person name="Poulain J."/>
            <person name="Prion F."/>
            <person name="Qin B."/>
            <person name="Qu C."/>
            <person name="Retzel E.F."/>
            <person name="Riddle C."/>
            <person name="Sallet E."/>
            <person name="Samain S."/>
            <person name="Samson N."/>
            <person name="Sanders I."/>
            <person name="Saurat O."/>
            <person name="Scarpelli C."/>
            <person name="Schiex T."/>
            <person name="Segurens B."/>
            <person name="Severin A.J."/>
            <person name="Sherrier D.J."/>
            <person name="Shi R."/>
            <person name="Sims S."/>
            <person name="Singer S.R."/>
            <person name="Sinharoy S."/>
            <person name="Sterck L."/>
            <person name="Viollet A."/>
            <person name="Wang B.B."/>
            <person name="Wang K."/>
            <person name="Wang M."/>
            <person name="Wang X."/>
            <person name="Warfsmann J."/>
            <person name="Weissenbach J."/>
            <person name="White D.D."/>
            <person name="White J.D."/>
            <person name="Wiley G.B."/>
            <person name="Wincker P."/>
            <person name="Xing Y."/>
            <person name="Yang L."/>
            <person name="Yao Z."/>
            <person name="Ying F."/>
            <person name="Zhai J."/>
            <person name="Zhou L."/>
            <person name="Zuber A."/>
            <person name="Denarie J."/>
            <person name="Dixon R.A."/>
            <person name="May G.D."/>
            <person name="Schwartz D.C."/>
            <person name="Rogers J."/>
            <person name="Quetier F."/>
            <person name="Town C.D."/>
            <person name="Roe B.A."/>
        </authorList>
    </citation>
    <scope>NUCLEOTIDE SEQUENCE [LARGE SCALE GENOMIC DNA]</scope>
    <source>
        <strain evidence="5">A17</strain>
        <strain evidence="7 8">cv. Jemalong A17</strain>
    </source>
</reference>
<evidence type="ECO:0000313" key="7">
    <source>
        <dbReference type="EnsemblPlants" id="KEH22777"/>
    </source>
</evidence>
<dbReference type="Gramene" id="rna40362">
    <property type="protein sequence ID" value="RHN45932.1"/>
    <property type="gene ID" value="gene40362"/>
</dbReference>
<reference evidence="6" key="4">
    <citation type="journal article" date="2018" name="Nat. Plants">
        <title>Whole-genome landscape of Medicago truncatula symbiotic genes.</title>
        <authorList>
            <person name="Pecrix Y."/>
            <person name="Gamas P."/>
            <person name="Carrere S."/>
        </authorList>
    </citation>
    <scope>NUCLEOTIDE SEQUENCE</scope>
    <source>
        <tissue evidence="6">Leaves</tissue>
    </source>
</reference>
<dbReference type="AlphaFoldDB" id="A0A072TZB6"/>
<dbReference type="EMBL" id="CM001223">
    <property type="protein sequence ID" value="KEH22777.1"/>
    <property type="molecule type" value="Genomic_DNA"/>
</dbReference>
<feature type="signal peptide" evidence="3">
    <location>
        <begin position="1"/>
        <end position="27"/>
    </location>
</feature>
<gene>
    <name evidence="7" type="primary">25498390</name>
    <name evidence="5" type="ordered locus">MTR_7g056803</name>
    <name evidence="6" type="ORF">MtrunA17_Chr7g0236791</name>
</gene>
<dbReference type="InterPro" id="IPR032000">
    <property type="entry name" value="Albumin_I_a"/>
</dbReference>
<dbReference type="Proteomes" id="UP000002051">
    <property type="component" value="Unassembled WGS sequence"/>
</dbReference>
<protein>
    <submittedName>
        <fullName evidence="5">Leginsulin related MtN11/16/17 family</fullName>
    </submittedName>
    <submittedName>
        <fullName evidence="6">Putative albumin I chain a</fullName>
    </submittedName>
</protein>
<proteinExistence type="predicted"/>
<name>A0A072TZB6_MEDTR</name>
<sequence length="138" mass="15278">MANAKLAPLAVFLLVTFLMISMKKVEAQSCGGACAVFDSNPKCGSSKCKCVYSIIPFIAGHCDVRSSTDVETDEEHPNLCRSHVECTEKGIGSFCARYLDPDNQFGWCFASYSEAEEYFKIASKYKFTKEFLKLPITA</sequence>
<evidence type="ECO:0000256" key="3">
    <source>
        <dbReference type="SAM" id="SignalP"/>
    </source>
</evidence>
<evidence type="ECO:0000256" key="1">
    <source>
        <dbReference type="ARBA" id="ARBA00022854"/>
    </source>
</evidence>
<evidence type="ECO:0000313" key="5">
    <source>
        <dbReference type="EMBL" id="KEH22777.1"/>
    </source>
</evidence>
<dbReference type="KEGG" id="mtr:25498390"/>
<dbReference type="EMBL" id="PSQE01000007">
    <property type="protein sequence ID" value="RHN45932.1"/>
    <property type="molecule type" value="Genomic_DNA"/>
</dbReference>
<reference evidence="7" key="3">
    <citation type="submission" date="2015-04" db="UniProtKB">
        <authorList>
            <consortium name="EnsemblPlants"/>
        </authorList>
    </citation>
    <scope>IDENTIFICATION</scope>
    <source>
        <strain evidence="7">cv. Jemalong A17</strain>
    </source>
</reference>